<dbReference type="RefSeq" id="WP_146192593.1">
    <property type="nucleotide sequence ID" value="NZ_QGGP01000011.1"/>
</dbReference>
<evidence type="ECO:0000313" key="1">
    <source>
        <dbReference type="EMBL" id="PWK17128.1"/>
    </source>
</evidence>
<dbReference type="Proteomes" id="UP000245430">
    <property type="component" value="Unassembled WGS sequence"/>
</dbReference>
<dbReference type="AlphaFoldDB" id="A0A316DHK6"/>
<proteinExistence type="predicted"/>
<keyword evidence="2" id="KW-1185">Reference proteome</keyword>
<reference evidence="1 2" key="1">
    <citation type="submission" date="2018-05" db="EMBL/GenBank/DDBJ databases">
        <title>Genomic Encyclopedia of Archaeal and Bacterial Type Strains, Phase II (KMG-II): from individual species to whole genera.</title>
        <authorList>
            <person name="Goeker M."/>
        </authorList>
    </citation>
    <scope>NUCLEOTIDE SEQUENCE [LARGE SCALE GENOMIC DNA]</scope>
    <source>
        <strain evidence="1 2">DSM 22637</strain>
    </source>
</reference>
<name>A0A316DHK6_9FLAO</name>
<dbReference type="EMBL" id="QGGP01000011">
    <property type="protein sequence ID" value="PWK17128.1"/>
    <property type="molecule type" value="Genomic_DNA"/>
</dbReference>
<dbReference type="OrthoDB" id="1410291at2"/>
<sequence length="289" mass="33973">MKKYSTLGELLMEYRRINMMSQIDLATLFDVDIRTILRWEKNETLLKPEKEKLLADITFIPYQVIRNLNAPVAIPTYYDFDLRKYSLSSISKDLPDADWIKDKIDKTTDRIRSINTDVDIDYIIRFTNLQNNNQKATSKELIRAASNMLPELNIIVSDTSGNYAGHCVYLPLSLETYEKIKRREIKEKQLNVGDLVNYKHQKTPVFYCHSITADCNENFFFIIGAVLKFFRDTPLKNYIYALLTSRYDSYDMSKQLGVKLIWEDKEAKEKQKMIAAPRLYEGNFYNFLK</sequence>
<evidence type="ECO:0000313" key="2">
    <source>
        <dbReference type="Proteomes" id="UP000245430"/>
    </source>
</evidence>
<dbReference type="SUPFAM" id="SSF47413">
    <property type="entry name" value="lambda repressor-like DNA-binding domains"/>
    <property type="match status" value="1"/>
</dbReference>
<dbReference type="GO" id="GO:0003677">
    <property type="term" value="F:DNA binding"/>
    <property type="evidence" value="ECO:0007669"/>
    <property type="project" value="InterPro"/>
</dbReference>
<dbReference type="Gene3D" id="1.10.260.40">
    <property type="entry name" value="lambda repressor-like DNA-binding domains"/>
    <property type="match status" value="1"/>
</dbReference>
<dbReference type="CDD" id="cd00093">
    <property type="entry name" value="HTH_XRE"/>
    <property type="match status" value="1"/>
</dbReference>
<dbReference type="InterPro" id="IPR001387">
    <property type="entry name" value="Cro/C1-type_HTH"/>
</dbReference>
<comment type="caution">
    <text evidence="1">The sequence shown here is derived from an EMBL/GenBank/DDBJ whole genome shotgun (WGS) entry which is preliminary data.</text>
</comment>
<accession>A0A316DHK6</accession>
<organism evidence="1 2">
    <name type="scientific">Xanthomarina spongicola</name>
    <dbReference type="NCBI Taxonomy" id="570520"/>
    <lineage>
        <taxon>Bacteria</taxon>
        <taxon>Pseudomonadati</taxon>
        <taxon>Bacteroidota</taxon>
        <taxon>Flavobacteriia</taxon>
        <taxon>Flavobacteriales</taxon>
        <taxon>Flavobacteriaceae</taxon>
        <taxon>Xanthomarina</taxon>
    </lineage>
</organism>
<gene>
    <name evidence="1" type="ORF">LX78_02869</name>
</gene>
<protein>
    <submittedName>
        <fullName evidence="1">Uncharacterized protein</fullName>
    </submittedName>
</protein>
<dbReference type="InterPro" id="IPR010982">
    <property type="entry name" value="Lambda_DNA-bd_dom_sf"/>
</dbReference>